<accession>A0ABS3HV03</accession>
<evidence type="ECO:0000256" key="1">
    <source>
        <dbReference type="SAM" id="Phobius"/>
    </source>
</evidence>
<evidence type="ECO:0000259" key="2">
    <source>
        <dbReference type="PROSITE" id="PS50035"/>
    </source>
</evidence>
<name>A0ABS3HV03_9ENTE</name>
<feature type="transmembrane region" description="Helical" evidence="1">
    <location>
        <begin position="7"/>
        <end position="29"/>
    </location>
</feature>
<proteinExistence type="predicted"/>
<dbReference type="PANTHER" id="PTHR21248:SF12">
    <property type="entry name" value="CARDIOLIPIN SYNTHASE C"/>
    <property type="match status" value="1"/>
</dbReference>
<sequence length="470" mass="53526">MSKTMKIIATSLLVYSLYVLISLFGYSFIKMNVQNKSILDEEIVSLDEFTSSEPNLTETVALHSTVEGALQLRLDLIRSAKEELYISQYSIGHDKSGLMFVNEIKEAAQRGVKVKLLVNRFSNSVSKNSYLSVLDEFENVEIKVVGGINLLQPWKMNNVIHDKLIIVDDEYLLSSGRNVNDRFQVPSTKEAVVNDLDIIVQNGKHEKSPKIINEGKAYYNELWAADYAKNKKKYPNSRWLTTSSDFSNEVSQTTKELKNDIGQPVLSNLDFYPMDRAFFSYNSTNEWVKKPIVWAQMTAFMNQGTGKFKLISPYVVLTNPMQDYIKANNNAQLEIYTNSMSNSPNVLAFSGYLFQKNKLLEKADIWELQAENSNHQKAFLMEEGIVGVGSMNSDSRSAFFSSENMLIVQSEGLAKELQSVITRYENQSLKVTGRTTYEENRSVMEKPVNLFKKILVNLLSVFSPFFRFLL</sequence>
<keyword evidence="4" id="KW-1185">Reference proteome</keyword>
<dbReference type="RefSeq" id="WP_206966663.1">
    <property type="nucleotide sequence ID" value="NZ_JAFLVX010000020.1"/>
</dbReference>
<dbReference type="EMBL" id="JAFLVX010000020">
    <property type="protein sequence ID" value="MBO0477047.1"/>
    <property type="molecule type" value="Genomic_DNA"/>
</dbReference>
<dbReference type="SMART" id="SM00155">
    <property type="entry name" value="PLDc"/>
    <property type="match status" value="2"/>
</dbReference>
<protein>
    <submittedName>
        <fullName evidence="3">Phosphatidylserine/phosphatidylglycerophosphate/ cardiolipin synthase family protein</fullName>
    </submittedName>
</protein>
<dbReference type="PANTHER" id="PTHR21248">
    <property type="entry name" value="CARDIOLIPIN SYNTHASE"/>
    <property type="match status" value="1"/>
</dbReference>
<evidence type="ECO:0000313" key="3">
    <source>
        <dbReference type="EMBL" id="MBO0477047.1"/>
    </source>
</evidence>
<comment type="caution">
    <text evidence="3">The sequence shown here is derived from an EMBL/GenBank/DDBJ whole genome shotgun (WGS) entry which is preliminary data.</text>
</comment>
<keyword evidence="1" id="KW-1133">Transmembrane helix</keyword>
<keyword evidence="1" id="KW-0812">Transmembrane</keyword>
<feature type="domain" description="PLD phosphodiesterase" evidence="2">
    <location>
        <begin position="156"/>
        <end position="183"/>
    </location>
</feature>
<organism evidence="3 4">
    <name type="scientific">Candidatus Vagococcus giribetii</name>
    <dbReference type="NCBI Taxonomy" id="2230876"/>
    <lineage>
        <taxon>Bacteria</taxon>
        <taxon>Bacillati</taxon>
        <taxon>Bacillota</taxon>
        <taxon>Bacilli</taxon>
        <taxon>Lactobacillales</taxon>
        <taxon>Enterococcaceae</taxon>
        <taxon>Vagococcus</taxon>
    </lineage>
</organism>
<dbReference type="Gene3D" id="3.30.870.10">
    <property type="entry name" value="Endonuclease Chain A"/>
    <property type="match status" value="2"/>
</dbReference>
<reference evidence="3 4" key="1">
    <citation type="submission" date="2021-03" db="EMBL/GenBank/DDBJ databases">
        <title>Enterococcal diversity collection.</title>
        <authorList>
            <person name="Gilmore M.S."/>
            <person name="Schwartzman J."/>
            <person name="Van Tyne D."/>
            <person name="Martin M."/>
            <person name="Earl A.M."/>
            <person name="Manson A.L."/>
            <person name="Straub T."/>
            <person name="Salamzade R."/>
            <person name="Saavedra J."/>
            <person name="Lebreton F."/>
            <person name="Prichula J."/>
            <person name="Schaufler K."/>
            <person name="Gaca A."/>
            <person name="Sgardioli B."/>
            <person name="Wagenaar J."/>
            <person name="Strong T."/>
        </authorList>
    </citation>
    <scope>NUCLEOTIDE SEQUENCE [LARGE SCALE GENOMIC DNA]</scope>
    <source>
        <strain evidence="3 4">DIV0080</strain>
    </source>
</reference>
<dbReference type="PROSITE" id="PS50035">
    <property type="entry name" value="PLD"/>
    <property type="match status" value="1"/>
</dbReference>
<evidence type="ECO:0000313" key="4">
    <source>
        <dbReference type="Proteomes" id="UP000664857"/>
    </source>
</evidence>
<keyword evidence="1" id="KW-0472">Membrane</keyword>
<dbReference type="InterPro" id="IPR025202">
    <property type="entry name" value="PLD-like_dom"/>
</dbReference>
<dbReference type="SUPFAM" id="SSF56024">
    <property type="entry name" value="Phospholipase D/nuclease"/>
    <property type="match status" value="2"/>
</dbReference>
<dbReference type="InterPro" id="IPR001736">
    <property type="entry name" value="PLipase_D/transphosphatidylase"/>
</dbReference>
<gene>
    <name evidence="3" type="ORF">DOK76_08190</name>
</gene>
<dbReference type="Proteomes" id="UP000664857">
    <property type="component" value="Unassembled WGS sequence"/>
</dbReference>
<dbReference type="Pfam" id="PF13091">
    <property type="entry name" value="PLDc_2"/>
    <property type="match status" value="2"/>
</dbReference>